<dbReference type="InterPro" id="IPR003593">
    <property type="entry name" value="AAA+_ATPase"/>
</dbReference>
<proteinExistence type="predicted"/>
<dbReference type="Proteomes" id="UP001332931">
    <property type="component" value="Unassembled WGS sequence"/>
</dbReference>
<dbReference type="InterPro" id="IPR050107">
    <property type="entry name" value="ABC_carbohydrate_import_ATPase"/>
</dbReference>
<dbReference type="Pfam" id="PF00005">
    <property type="entry name" value="ABC_tran"/>
    <property type="match status" value="2"/>
</dbReference>
<keyword evidence="7" id="KW-1278">Translocase</keyword>
<dbReference type="InterPro" id="IPR017871">
    <property type="entry name" value="ABC_transporter-like_CS"/>
</dbReference>
<evidence type="ECO:0000256" key="8">
    <source>
        <dbReference type="ARBA" id="ARBA00023136"/>
    </source>
</evidence>
<evidence type="ECO:0000256" key="3">
    <source>
        <dbReference type="ARBA" id="ARBA00022597"/>
    </source>
</evidence>
<evidence type="ECO:0000256" key="1">
    <source>
        <dbReference type="ARBA" id="ARBA00022448"/>
    </source>
</evidence>
<keyword evidence="8" id="KW-0472">Membrane</keyword>
<dbReference type="CDD" id="cd03215">
    <property type="entry name" value="ABC_Carb_Monos_II"/>
    <property type="match status" value="1"/>
</dbReference>
<evidence type="ECO:0000256" key="7">
    <source>
        <dbReference type="ARBA" id="ARBA00022967"/>
    </source>
</evidence>
<dbReference type="SMART" id="SM00382">
    <property type="entry name" value="AAA"/>
    <property type="match status" value="2"/>
</dbReference>
<dbReference type="EMBL" id="JAZGJQ010000002">
    <property type="protein sequence ID" value="MEE6146855.1"/>
    <property type="molecule type" value="Genomic_DNA"/>
</dbReference>
<feature type="domain" description="ABC transporter" evidence="9">
    <location>
        <begin position="7"/>
        <end position="242"/>
    </location>
</feature>
<dbReference type="PROSITE" id="PS00211">
    <property type="entry name" value="ABC_TRANSPORTER_1"/>
    <property type="match status" value="1"/>
</dbReference>
<dbReference type="RefSeq" id="WP_330957622.1">
    <property type="nucleotide sequence ID" value="NZ_JAZGJQ010000002.1"/>
</dbReference>
<comment type="caution">
    <text evidence="10">The sequence shown here is derived from an EMBL/GenBank/DDBJ whole genome shotgun (WGS) entry which is preliminary data.</text>
</comment>
<sequence length="508" mass="55416">MSETPILEAKGICKSFSGVKVLQDVHFEVAPGEVHALMGENGAGKSTLIKILTGVYSMDSGQIFWEGQPVQIDSFQDCQKLGVSCIYQELSVIPPLTVAQNVYLGREPMKGPFIDHAKMREMTQQLIDKYEFPLSPDTLVENLGMGQRQLVEILKGLSADAKLLIMDEPTASLSAKESESLFDVIETLRSEGVSIVYISHRLEEVYRLSDRLTILRDGKNVEVLTKDQIVPAKVIETMIGKVVDESAGSRKMLHSDDSAEVRLDVRGLTDATNKYRDINLQVHRGEILGIGGLIGAGRTELVRAIYGVDKAASGEVWLDGKKLDPTPKNSIAAGIGFVPEDRRNQGFIPLLSTVKNVALPNYDIVKMRGRAIDDGDELALGERAIQDVDIRPCDPAKRVGDMSGGNQQKVVLGKWLMRSLNLLIVDEPTAGIDVGAKDEIYSILEDLAKQGVAVIVVSSDLQELIRVSHRIVVMRKGDIVKEFKNEEVTQAMVLAAGQGVESGEGTAA</sequence>
<keyword evidence="1" id="KW-0813">Transport</keyword>
<keyword evidence="4" id="KW-0677">Repeat</keyword>
<keyword evidence="2" id="KW-1003">Cell membrane</keyword>
<evidence type="ECO:0000313" key="10">
    <source>
        <dbReference type="EMBL" id="MEE6146855.1"/>
    </source>
</evidence>
<reference evidence="10 11" key="1">
    <citation type="submission" date="2024-01" db="EMBL/GenBank/DDBJ databases">
        <title>Description of Olsenella sp. nov., isolated from pig feces.</title>
        <authorList>
            <person name="Chang Y.-H."/>
        </authorList>
    </citation>
    <scope>NUCLEOTIDE SEQUENCE [LARGE SCALE GENOMIC DNA]</scope>
    <source>
        <strain evidence="10 11">YH-ols2223</strain>
    </source>
</reference>
<dbReference type="CDD" id="cd03216">
    <property type="entry name" value="ABC_Carb_Monos_I"/>
    <property type="match status" value="1"/>
</dbReference>
<keyword evidence="5" id="KW-0547">Nucleotide-binding</keyword>
<protein>
    <submittedName>
        <fullName evidence="10">Sugar ABC transporter ATP-binding protein</fullName>
    </submittedName>
</protein>
<keyword evidence="11" id="KW-1185">Reference proteome</keyword>
<gene>
    <name evidence="10" type="ORF">VXJ25_02415</name>
</gene>
<dbReference type="PANTHER" id="PTHR43790:SF3">
    <property type="entry name" value="D-ALLOSE IMPORT ATP-BINDING PROTEIN ALSA-RELATED"/>
    <property type="match status" value="1"/>
</dbReference>
<feature type="domain" description="ABC transporter" evidence="9">
    <location>
        <begin position="253"/>
        <end position="501"/>
    </location>
</feature>
<keyword evidence="3" id="KW-0762">Sugar transport</keyword>
<evidence type="ECO:0000256" key="5">
    <source>
        <dbReference type="ARBA" id="ARBA00022741"/>
    </source>
</evidence>
<keyword evidence="6 10" id="KW-0067">ATP-binding</keyword>
<dbReference type="InterPro" id="IPR003439">
    <property type="entry name" value="ABC_transporter-like_ATP-bd"/>
</dbReference>
<name>A0ABU7R8D8_9ACTN</name>
<dbReference type="SUPFAM" id="SSF52540">
    <property type="entry name" value="P-loop containing nucleoside triphosphate hydrolases"/>
    <property type="match status" value="2"/>
</dbReference>
<evidence type="ECO:0000256" key="2">
    <source>
        <dbReference type="ARBA" id="ARBA00022475"/>
    </source>
</evidence>
<dbReference type="GO" id="GO:0005524">
    <property type="term" value="F:ATP binding"/>
    <property type="evidence" value="ECO:0007669"/>
    <property type="project" value="UniProtKB-KW"/>
</dbReference>
<accession>A0ABU7R8D8</accession>
<evidence type="ECO:0000313" key="11">
    <source>
        <dbReference type="Proteomes" id="UP001332931"/>
    </source>
</evidence>
<organism evidence="10 11">
    <name type="scientific">Olsenella absiana</name>
    <dbReference type="NCBI Taxonomy" id="3115222"/>
    <lineage>
        <taxon>Bacteria</taxon>
        <taxon>Bacillati</taxon>
        <taxon>Actinomycetota</taxon>
        <taxon>Coriobacteriia</taxon>
        <taxon>Coriobacteriales</taxon>
        <taxon>Atopobiaceae</taxon>
        <taxon>Olsenella</taxon>
    </lineage>
</organism>
<dbReference type="InterPro" id="IPR027417">
    <property type="entry name" value="P-loop_NTPase"/>
</dbReference>
<dbReference type="PANTHER" id="PTHR43790">
    <property type="entry name" value="CARBOHYDRATE TRANSPORT ATP-BINDING PROTEIN MG119-RELATED"/>
    <property type="match status" value="1"/>
</dbReference>
<dbReference type="PROSITE" id="PS50893">
    <property type="entry name" value="ABC_TRANSPORTER_2"/>
    <property type="match status" value="2"/>
</dbReference>
<evidence type="ECO:0000256" key="4">
    <source>
        <dbReference type="ARBA" id="ARBA00022737"/>
    </source>
</evidence>
<evidence type="ECO:0000259" key="9">
    <source>
        <dbReference type="PROSITE" id="PS50893"/>
    </source>
</evidence>
<evidence type="ECO:0000256" key="6">
    <source>
        <dbReference type="ARBA" id="ARBA00022840"/>
    </source>
</evidence>
<dbReference type="Gene3D" id="3.40.50.300">
    <property type="entry name" value="P-loop containing nucleotide triphosphate hydrolases"/>
    <property type="match status" value="2"/>
</dbReference>